<organism evidence="8 9">
    <name type="scientific">Crocodylus porosus</name>
    <name type="common">Saltwater crocodile</name>
    <name type="synonym">Estuarine crocodile</name>
    <dbReference type="NCBI Taxonomy" id="8502"/>
    <lineage>
        <taxon>Eukaryota</taxon>
        <taxon>Metazoa</taxon>
        <taxon>Chordata</taxon>
        <taxon>Craniata</taxon>
        <taxon>Vertebrata</taxon>
        <taxon>Euteleostomi</taxon>
        <taxon>Archelosauria</taxon>
        <taxon>Archosauria</taxon>
        <taxon>Crocodylia</taxon>
        <taxon>Longirostres</taxon>
        <taxon>Crocodylidae</taxon>
        <taxon>Crocodylus</taxon>
    </lineage>
</organism>
<dbReference type="InterPro" id="IPR002890">
    <property type="entry name" value="MG2"/>
</dbReference>
<dbReference type="FunFam" id="2.60.40.1930:FF:000001">
    <property type="entry name" value="CD109 isoform 3"/>
    <property type="match status" value="1"/>
</dbReference>
<keyword evidence="2" id="KW-0646">Protease inhibitor</keyword>
<evidence type="ECO:0008006" key="10">
    <source>
        <dbReference type="Google" id="ProtNLM"/>
    </source>
</evidence>
<dbReference type="Gene3D" id="2.60.40.1940">
    <property type="match status" value="1"/>
</dbReference>
<evidence type="ECO:0000313" key="9">
    <source>
        <dbReference type="Proteomes" id="UP000594220"/>
    </source>
</evidence>
<evidence type="ECO:0000259" key="7">
    <source>
        <dbReference type="Pfam" id="PF17791"/>
    </source>
</evidence>
<dbReference type="GeneTree" id="ENSGT00940000163990"/>
<dbReference type="InterPro" id="IPR041555">
    <property type="entry name" value="MG3"/>
</dbReference>
<evidence type="ECO:0000256" key="4">
    <source>
        <dbReference type="ARBA" id="ARBA00022900"/>
    </source>
</evidence>
<protein>
    <recommendedName>
        <fullName evidence="10">Alpha-2-macroglobulin like 1</fullName>
    </recommendedName>
</protein>
<name>A0A7M4F159_CROPO</name>
<keyword evidence="3" id="KW-0732">Signal</keyword>
<dbReference type="GO" id="GO:0004867">
    <property type="term" value="F:serine-type endopeptidase inhibitor activity"/>
    <property type="evidence" value="ECO:0007669"/>
    <property type="project" value="UniProtKB-KW"/>
</dbReference>
<evidence type="ECO:0000256" key="2">
    <source>
        <dbReference type="ARBA" id="ARBA00022690"/>
    </source>
</evidence>
<dbReference type="InterPro" id="IPR050473">
    <property type="entry name" value="A2M/Complement_sys"/>
</dbReference>
<evidence type="ECO:0000313" key="8">
    <source>
        <dbReference type="Ensembl" id="ENSCPRP00005017912.1"/>
    </source>
</evidence>
<evidence type="ECO:0000256" key="5">
    <source>
        <dbReference type="ARBA" id="ARBA00023180"/>
    </source>
</evidence>
<dbReference type="OMA" id="WFMENIK"/>
<dbReference type="Gene3D" id="2.60.40.1930">
    <property type="match status" value="1"/>
</dbReference>
<dbReference type="Pfam" id="PF01835">
    <property type="entry name" value="MG2"/>
    <property type="match status" value="1"/>
</dbReference>
<dbReference type="PANTHER" id="PTHR11412">
    <property type="entry name" value="MACROGLOBULIN / COMPLEMENT"/>
    <property type="match status" value="1"/>
</dbReference>
<dbReference type="Ensembl" id="ENSCPRT00005020958.1">
    <property type="protein sequence ID" value="ENSCPRP00005017912.1"/>
    <property type="gene ID" value="ENSCPRG00005012488.1"/>
</dbReference>
<keyword evidence="4" id="KW-0722">Serine protease inhibitor</keyword>
<dbReference type="PANTHER" id="PTHR11412:SF185">
    <property type="entry name" value="ALPHA-2-MACROGLOBULIN-LIKE PROTEIN 1"/>
    <property type="match status" value="1"/>
</dbReference>
<dbReference type="Pfam" id="PF17791">
    <property type="entry name" value="MG3"/>
    <property type="match status" value="1"/>
</dbReference>
<evidence type="ECO:0000259" key="6">
    <source>
        <dbReference type="Pfam" id="PF01835"/>
    </source>
</evidence>
<keyword evidence="9" id="KW-1185">Reference proteome</keyword>
<feature type="domain" description="Macroglobulin" evidence="6">
    <location>
        <begin position="122"/>
        <end position="193"/>
    </location>
</feature>
<feature type="domain" description="Macroglobulin" evidence="7">
    <location>
        <begin position="204"/>
        <end position="293"/>
    </location>
</feature>
<proteinExistence type="inferred from homology"/>
<reference evidence="8" key="1">
    <citation type="submission" date="2025-08" db="UniProtKB">
        <authorList>
            <consortium name="Ensembl"/>
        </authorList>
    </citation>
    <scope>IDENTIFICATION</scope>
</reference>
<evidence type="ECO:0000256" key="1">
    <source>
        <dbReference type="ARBA" id="ARBA00010952"/>
    </source>
</evidence>
<sequence length="367" mass="40638">MWQDAGLPGNLALQETHLITAGACLSCRNYAVAIPAQLFYPSSETVCLQVNRASGVPFQVVVTLQTEARNQTLIVRSISQPSFFDCASFQVRMATVEVTGLGAGSAFQERQKVLVKLVAKRTFIQTDKPMYKPGQTVKSRIVTLDQNFIASNEPDPKGNRIGQWLNVTPTQGIIDLSFPLAAEALIGEYTINLPGLKNTFRVEEYVPPKFSLAIQMPSVVTILEEQFQFQACGMYTYGKPVQGRVRASVCRRWIHYGGYSLKTKADICQEFSGQTNPDGCFAAMVDTQIYNLTLYNNYHFSLEVVAFLKESGTGTKGSIFGDYQLPLMLSSHHEIPPAPTEEPTFFPLKPRRVSLLASMRAELILSA</sequence>
<comment type="similarity">
    <text evidence="1">Belongs to the protease inhibitor I39 (alpha-2-macroglobulin) family.</text>
</comment>
<dbReference type="AlphaFoldDB" id="A0A7M4F159"/>
<dbReference type="Proteomes" id="UP000594220">
    <property type="component" value="Unplaced"/>
</dbReference>
<accession>A0A7M4F159</accession>
<reference evidence="8" key="2">
    <citation type="submission" date="2025-09" db="UniProtKB">
        <authorList>
            <consortium name="Ensembl"/>
        </authorList>
    </citation>
    <scope>IDENTIFICATION</scope>
</reference>
<evidence type="ECO:0000256" key="3">
    <source>
        <dbReference type="ARBA" id="ARBA00022729"/>
    </source>
</evidence>
<keyword evidence="5" id="KW-0325">Glycoprotein</keyword>